<dbReference type="AlphaFoldDB" id="A0A6N8J830"/>
<comment type="caution">
    <text evidence="1">The sequence shown here is derived from an EMBL/GenBank/DDBJ whole genome shotgun (WGS) entry which is preliminary data.</text>
</comment>
<proteinExistence type="predicted"/>
<evidence type="ECO:0000313" key="2">
    <source>
        <dbReference type="Proteomes" id="UP000468388"/>
    </source>
</evidence>
<evidence type="ECO:0000313" key="1">
    <source>
        <dbReference type="EMBL" id="MVT40379.1"/>
    </source>
</evidence>
<organism evidence="1 2">
    <name type="scientific">Chitinophaga oryziterrae</name>
    <dbReference type="NCBI Taxonomy" id="1031224"/>
    <lineage>
        <taxon>Bacteria</taxon>
        <taxon>Pseudomonadati</taxon>
        <taxon>Bacteroidota</taxon>
        <taxon>Chitinophagia</taxon>
        <taxon>Chitinophagales</taxon>
        <taxon>Chitinophagaceae</taxon>
        <taxon>Chitinophaga</taxon>
    </lineage>
</organism>
<reference evidence="1 2" key="1">
    <citation type="submission" date="2019-12" db="EMBL/GenBank/DDBJ databases">
        <title>The draft genomic sequence of strain Chitinophaga oryziterrae JCM 16595.</title>
        <authorList>
            <person name="Zhang X."/>
        </authorList>
    </citation>
    <scope>NUCLEOTIDE SEQUENCE [LARGE SCALE GENOMIC DNA]</scope>
    <source>
        <strain evidence="1 2">JCM 16595</strain>
    </source>
</reference>
<name>A0A6N8J830_9BACT</name>
<accession>A0A6N8J830</accession>
<dbReference type="RefSeq" id="WP_157299012.1">
    <property type="nucleotide sequence ID" value="NZ_BAAAZB010000005.1"/>
</dbReference>
<keyword evidence="2" id="KW-1185">Reference proteome</keyword>
<protein>
    <submittedName>
        <fullName evidence="1">Uncharacterized protein</fullName>
    </submittedName>
</protein>
<dbReference type="EMBL" id="WRXO01000001">
    <property type="protein sequence ID" value="MVT40379.1"/>
    <property type="molecule type" value="Genomic_DNA"/>
</dbReference>
<gene>
    <name evidence="1" type="ORF">GO495_07280</name>
</gene>
<sequence length="116" mass="13659">MPITMEILLKDKDYRANVKLDTYYKIGYADGKAEAKKEMAIKLKEVGLVTEQMLDDYLKVRYFRKNLRLDIFYDMGHRDGKTEFRKHMARKMKGLGYANDLTAKVTNIPARRIAKY</sequence>
<dbReference type="Proteomes" id="UP000468388">
    <property type="component" value="Unassembled WGS sequence"/>
</dbReference>